<dbReference type="Proteomes" id="UP000337189">
    <property type="component" value="Unassembled WGS sequence"/>
</dbReference>
<name>A0A5E4UH63_9BURK</name>
<reference evidence="2 3" key="1">
    <citation type="submission" date="2019-08" db="EMBL/GenBank/DDBJ databases">
        <authorList>
            <person name="Peeters C."/>
        </authorList>
    </citation>
    <scope>NUCLEOTIDE SEQUENCE [LARGE SCALE GENOMIC DNA]</scope>
    <source>
        <strain evidence="2 3">LMG 31110</strain>
    </source>
</reference>
<evidence type="ECO:0000313" key="3">
    <source>
        <dbReference type="Proteomes" id="UP000337189"/>
    </source>
</evidence>
<gene>
    <name evidence="2" type="ORF">PCO31110_02007</name>
</gene>
<accession>A0A5E4UH63</accession>
<sequence length="122" mass="13062">MESKVVYQADEVGFFLYPTMAYELYLSPGDFNVPYGAVEAQPPTVEGGMVPMWDGAAWSVVEDHRGKKLYVAHTGHEYQLGAAVDVSGESVTYHGGGPIPPWLTETAPEVSTGVAGTPEEGQ</sequence>
<organism evidence="2 3">
    <name type="scientific">Pandoraea communis</name>
    <dbReference type="NCBI Taxonomy" id="2508297"/>
    <lineage>
        <taxon>Bacteria</taxon>
        <taxon>Pseudomonadati</taxon>
        <taxon>Pseudomonadota</taxon>
        <taxon>Betaproteobacteria</taxon>
        <taxon>Burkholderiales</taxon>
        <taxon>Burkholderiaceae</taxon>
        <taxon>Pandoraea</taxon>
    </lineage>
</organism>
<evidence type="ECO:0000256" key="1">
    <source>
        <dbReference type="SAM" id="MobiDB-lite"/>
    </source>
</evidence>
<dbReference type="AlphaFoldDB" id="A0A5E4UH63"/>
<dbReference type="EMBL" id="CABPSJ010000002">
    <property type="protein sequence ID" value="VVD98358.1"/>
    <property type="molecule type" value="Genomic_DNA"/>
</dbReference>
<evidence type="ECO:0000313" key="2">
    <source>
        <dbReference type="EMBL" id="VVD98358.1"/>
    </source>
</evidence>
<dbReference type="RefSeq" id="WP_150690317.1">
    <property type="nucleotide sequence ID" value="NZ_CABPSJ010000002.1"/>
</dbReference>
<dbReference type="OrthoDB" id="8657139at2"/>
<proteinExistence type="predicted"/>
<feature type="region of interest" description="Disordered" evidence="1">
    <location>
        <begin position="97"/>
        <end position="122"/>
    </location>
</feature>
<evidence type="ECO:0008006" key="4">
    <source>
        <dbReference type="Google" id="ProtNLM"/>
    </source>
</evidence>
<protein>
    <recommendedName>
        <fullName evidence="4">Tail fiber assembly protein</fullName>
    </recommendedName>
</protein>